<dbReference type="PANTHER" id="PTHR11505">
    <property type="entry name" value="L1 TRANSPOSABLE ELEMENT-RELATED"/>
    <property type="match status" value="1"/>
</dbReference>
<dbReference type="Proteomes" id="UP000281406">
    <property type="component" value="Unassembled WGS sequence"/>
</dbReference>
<comment type="caution">
    <text evidence="2">The sequence shown here is derived from an EMBL/GenBank/DDBJ whole genome shotgun (WGS) entry which is preliminary data.</text>
</comment>
<protein>
    <submittedName>
        <fullName evidence="2">LINE-1 type transposase domain-containing protein 1</fullName>
    </submittedName>
</protein>
<feature type="coiled-coil region" evidence="1">
    <location>
        <begin position="108"/>
        <end position="166"/>
    </location>
</feature>
<evidence type="ECO:0000256" key="1">
    <source>
        <dbReference type="SAM" id="Coils"/>
    </source>
</evidence>
<sequence length="387" mass="43997">MHSSEKTASKSDCKKQLEAQNMVVSVNASQAQIMGSVVVSLDEPEAQNGVVSVSVSASQAGTQNGISVNVYPCTGQTQNGVSVDDEDSSEVSLRCILNELREFRRDNKVQLSDIKQELKRTNDRLEEAEERIEETETTFQATSTLIKRLTQRQANLEARLIDQEGRARRDNLRIYGIPEEKEGSDMVDFLDNLLKSALAFPPDRELGIERAHRALVPKPSNPQAKPRSIVVKFGSYQTKEEVIRRAWQKKEVFCNDARFYVDHDFPPEVLKRRGEYAEAKKVLKEKRIKFQTPYLARMRVFYDDGTRLYQDATEATRDMVSRGFSVSVVKSPNTTDQEEIALLSTWQMAGRRRERGGDQESGAADGCIQFKKTARSQYKEKLQKFRK</sequence>
<proteinExistence type="predicted"/>
<dbReference type="Gene3D" id="3.30.70.1820">
    <property type="entry name" value="L1 transposable element, RRM domain"/>
    <property type="match status" value="1"/>
</dbReference>
<organism evidence="2 3">
    <name type="scientific">Anabarilius grahami</name>
    <name type="common">Kanglang fish</name>
    <name type="synonym">Barilius grahami</name>
    <dbReference type="NCBI Taxonomy" id="495550"/>
    <lineage>
        <taxon>Eukaryota</taxon>
        <taxon>Metazoa</taxon>
        <taxon>Chordata</taxon>
        <taxon>Craniata</taxon>
        <taxon>Vertebrata</taxon>
        <taxon>Euteleostomi</taxon>
        <taxon>Actinopterygii</taxon>
        <taxon>Neopterygii</taxon>
        <taxon>Teleostei</taxon>
        <taxon>Ostariophysi</taxon>
        <taxon>Cypriniformes</taxon>
        <taxon>Xenocyprididae</taxon>
        <taxon>Xenocypridinae</taxon>
        <taxon>Xenocypridinae incertae sedis</taxon>
        <taxon>Anabarilius</taxon>
    </lineage>
</organism>
<keyword evidence="1" id="KW-0175">Coiled coil</keyword>
<accession>A0A3N0YPT2</accession>
<reference evidence="2 3" key="1">
    <citation type="submission" date="2018-10" db="EMBL/GenBank/DDBJ databases">
        <title>Genome assembly for a Yunnan-Guizhou Plateau 3E fish, Anabarilius grahami (Regan), and its evolutionary and genetic applications.</title>
        <authorList>
            <person name="Jiang W."/>
        </authorList>
    </citation>
    <scope>NUCLEOTIDE SEQUENCE [LARGE SCALE GENOMIC DNA]</scope>
    <source>
        <strain evidence="2">AG-KIZ</strain>
        <tissue evidence="2">Muscle</tissue>
    </source>
</reference>
<dbReference type="OrthoDB" id="8862550at2759"/>
<dbReference type="InterPro" id="IPR004244">
    <property type="entry name" value="Transposase_22"/>
</dbReference>
<dbReference type="AlphaFoldDB" id="A0A3N0YPT2"/>
<gene>
    <name evidence="2" type="ORF">DPX16_0126</name>
</gene>
<keyword evidence="3" id="KW-1185">Reference proteome</keyword>
<name>A0A3N0YPT2_ANAGA</name>
<evidence type="ECO:0000313" key="3">
    <source>
        <dbReference type="Proteomes" id="UP000281406"/>
    </source>
</evidence>
<evidence type="ECO:0000313" key="2">
    <source>
        <dbReference type="EMBL" id="ROL48205.1"/>
    </source>
</evidence>
<dbReference type="EMBL" id="RJVU01032068">
    <property type="protein sequence ID" value="ROL48205.1"/>
    <property type="molecule type" value="Genomic_DNA"/>
</dbReference>